<evidence type="ECO:0000313" key="1">
    <source>
        <dbReference type="EMBL" id="CAG8807954.1"/>
    </source>
</evidence>
<reference evidence="1" key="1">
    <citation type="submission" date="2021-06" db="EMBL/GenBank/DDBJ databases">
        <authorList>
            <person name="Kallberg Y."/>
            <person name="Tangrot J."/>
            <person name="Rosling A."/>
        </authorList>
    </citation>
    <scope>NUCLEOTIDE SEQUENCE</scope>
    <source>
        <strain evidence="1">FL966</strain>
    </source>
</reference>
<name>A0A9N9PB70_9GLOM</name>
<sequence>LKRKDGTPFKVESVYNCYAALAHYLREHNAIGSRVCLWDKYYFPKALKCLDRKMRLLQMDGYGDTNSSDALTSDEITACLNYNYLSVTNNEGLTRQIFFWLSLLCSLRGGDTKKNNQGGVFQCRRYGHTATHTVSIPPNNNENQFAPIKDIILYLSKHPAKCQDSDPLFLECYKPSCMGANKLKKMLHQIAVNTTSDTSEDELMAFSNHRSCEGIMSYIKPTYDQQLNSIASLIPFATIEEDLEEYYNYLGESYITYESEEDNSDTEMTISNSDSRILECEISETFIMASSESEIEVTATSNNSIINNSLQHKLPKTRKIIKQSKSRLTVFTPFKPPIKKAKISNSKSNLQQKQFYNTQKNQLYNTQEK</sequence>
<dbReference type="PROSITE" id="PS00018">
    <property type="entry name" value="EF_HAND_1"/>
    <property type="match status" value="1"/>
</dbReference>
<protein>
    <submittedName>
        <fullName evidence="1">1408_t:CDS:1</fullName>
    </submittedName>
</protein>
<keyword evidence="2" id="KW-1185">Reference proteome</keyword>
<feature type="non-terminal residue" evidence="1">
    <location>
        <position position="1"/>
    </location>
</feature>
<gene>
    <name evidence="1" type="ORF">CPELLU_LOCUS18339</name>
</gene>
<comment type="caution">
    <text evidence="1">The sequence shown here is derived from an EMBL/GenBank/DDBJ whole genome shotgun (WGS) entry which is preliminary data.</text>
</comment>
<dbReference type="InterPro" id="IPR018247">
    <property type="entry name" value="EF_Hand_1_Ca_BS"/>
</dbReference>
<dbReference type="OrthoDB" id="2448782at2759"/>
<organism evidence="1 2">
    <name type="scientific">Cetraspora pellucida</name>
    <dbReference type="NCBI Taxonomy" id="1433469"/>
    <lineage>
        <taxon>Eukaryota</taxon>
        <taxon>Fungi</taxon>
        <taxon>Fungi incertae sedis</taxon>
        <taxon>Mucoromycota</taxon>
        <taxon>Glomeromycotina</taxon>
        <taxon>Glomeromycetes</taxon>
        <taxon>Diversisporales</taxon>
        <taxon>Gigasporaceae</taxon>
        <taxon>Cetraspora</taxon>
    </lineage>
</organism>
<evidence type="ECO:0000313" key="2">
    <source>
        <dbReference type="Proteomes" id="UP000789759"/>
    </source>
</evidence>
<dbReference type="Proteomes" id="UP000789759">
    <property type="component" value="Unassembled WGS sequence"/>
</dbReference>
<dbReference type="EMBL" id="CAJVQA010036018">
    <property type="protein sequence ID" value="CAG8807954.1"/>
    <property type="molecule type" value="Genomic_DNA"/>
</dbReference>
<proteinExistence type="predicted"/>
<dbReference type="AlphaFoldDB" id="A0A9N9PB70"/>
<accession>A0A9N9PB70</accession>